<sequence length="75" mass="8280">MLVRLGWWGCAGAAVLVRLGIYRVGGQITGQLRPAPTSMGGDPGQTRIFSYLLCPEKQIGGASYFSEWYDWRAEL</sequence>
<dbReference type="RefSeq" id="WP_380078613.1">
    <property type="nucleotide sequence ID" value="NZ_JBHRZF010000148.1"/>
</dbReference>
<evidence type="ECO:0000313" key="2">
    <source>
        <dbReference type="EMBL" id="MFC3861578.1"/>
    </source>
</evidence>
<keyword evidence="1" id="KW-0472">Membrane</keyword>
<evidence type="ECO:0000313" key="3">
    <source>
        <dbReference type="Proteomes" id="UP001595748"/>
    </source>
</evidence>
<keyword evidence="1" id="KW-0812">Transmembrane</keyword>
<comment type="caution">
    <text evidence="2">The sequence shown here is derived from an EMBL/GenBank/DDBJ whole genome shotgun (WGS) entry which is preliminary data.</text>
</comment>
<name>A0ABV8AAX2_9DEIO</name>
<keyword evidence="3" id="KW-1185">Reference proteome</keyword>
<proteinExistence type="predicted"/>
<dbReference type="Proteomes" id="UP001595748">
    <property type="component" value="Unassembled WGS sequence"/>
</dbReference>
<organism evidence="2 3">
    <name type="scientific">Deinococcus antarcticus</name>
    <dbReference type="NCBI Taxonomy" id="1298767"/>
    <lineage>
        <taxon>Bacteria</taxon>
        <taxon>Thermotogati</taxon>
        <taxon>Deinococcota</taxon>
        <taxon>Deinococci</taxon>
        <taxon>Deinococcales</taxon>
        <taxon>Deinococcaceae</taxon>
        <taxon>Deinococcus</taxon>
    </lineage>
</organism>
<feature type="transmembrane region" description="Helical" evidence="1">
    <location>
        <begin position="6"/>
        <end position="24"/>
    </location>
</feature>
<protein>
    <submittedName>
        <fullName evidence="2">Uncharacterized protein</fullName>
    </submittedName>
</protein>
<reference evidence="3" key="1">
    <citation type="journal article" date="2019" name="Int. J. Syst. Evol. Microbiol.">
        <title>The Global Catalogue of Microorganisms (GCM) 10K type strain sequencing project: providing services to taxonomists for standard genome sequencing and annotation.</title>
        <authorList>
            <consortium name="The Broad Institute Genomics Platform"/>
            <consortium name="The Broad Institute Genome Sequencing Center for Infectious Disease"/>
            <person name="Wu L."/>
            <person name="Ma J."/>
        </authorList>
    </citation>
    <scope>NUCLEOTIDE SEQUENCE [LARGE SCALE GENOMIC DNA]</scope>
    <source>
        <strain evidence="3">CCTCC AB 2013263</strain>
    </source>
</reference>
<evidence type="ECO:0000256" key="1">
    <source>
        <dbReference type="SAM" id="Phobius"/>
    </source>
</evidence>
<keyword evidence="1" id="KW-1133">Transmembrane helix</keyword>
<gene>
    <name evidence="2" type="ORF">ACFOPQ_12495</name>
</gene>
<dbReference type="EMBL" id="JBHRZF010000148">
    <property type="protein sequence ID" value="MFC3861578.1"/>
    <property type="molecule type" value="Genomic_DNA"/>
</dbReference>
<accession>A0ABV8AAX2</accession>